<accession>A0A2Z6Q659</accession>
<dbReference type="InterPro" id="IPR050629">
    <property type="entry name" value="STE20/SPS1-PAK"/>
</dbReference>
<dbReference type="Proteomes" id="UP000247702">
    <property type="component" value="Unassembled WGS sequence"/>
</dbReference>
<dbReference type="InterPro" id="IPR011009">
    <property type="entry name" value="Kinase-like_dom_sf"/>
</dbReference>
<sequence>MDTKRNILLLLVLIATYSHSVNLVIPELGNLVLINVLITLVYGLVYKLKVHFSKHYIIIIKNPFTHKKFSLLTSTYTTYVTSSIIEEIPLQQPQFSPQPPTLIARMQEENRQLLIKLAGLENEKMMSSSDNEDDSKRVRNLKRKSNKYKCSTGTLSSRHASSVFSASTSAYGTIFTDITHYSCDFVEEMKPKIINNNWEVIDERAESQNKLLYLSKIKNSVEELDVRDIFNMDQINSGALGKVYKCTHRKSQQILAIKSINLSSSKLLNVTYSEVLTCRLLRHQNIVQNFKQYIYEDYSSTNDCDSELPNYTLCLLMEYCEQGSLWDIRHKRQSKRLTEHEIAFVCREVLKGLEYIHSMGIIHRDIKAQNILLSNDGTVKIADFGSSSLHSRASLKLGTLYWMAPEVLHDQIYNSKVDIWSLGIMAIELIDGRPPWFPLGQRKVVELIRTVGTPPIPLNISLDFENFLRDCLKVNPVERPSATDLLSHHFIKEFSLTIEKLQFIRLVNKLYFRKNAIMENDCSRQKIT</sequence>
<gene>
    <name evidence="4" type="ORF">RclHR1_10440005</name>
</gene>
<dbReference type="GO" id="GO:0005737">
    <property type="term" value="C:cytoplasm"/>
    <property type="evidence" value="ECO:0007669"/>
    <property type="project" value="TreeGrafter"/>
</dbReference>
<dbReference type="GO" id="GO:0004674">
    <property type="term" value="F:protein serine/threonine kinase activity"/>
    <property type="evidence" value="ECO:0007669"/>
    <property type="project" value="TreeGrafter"/>
</dbReference>
<protein>
    <recommendedName>
        <fullName evidence="3">Protein kinase domain-containing protein</fullName>
    </recommendedName>
</protein>
<keyword evidence="5" id="KW-1185">Reference proteome</keyword>
<comment type="caution">
    <text evidence="4">The sequence shown here is derived from an EMBL/GenBank/DDBJ whole genome shotgun (WGS) entry which is preliminary data.</text>
</comment>
<dbReference type="SUPFAM" id="SSF56112">
    <property type="entry name" value="Protein kinase-like (PK-like)"/>
    <property type="match status" value="1"/>
</dbReference>
<dbReference type="GO" id="GO:0005524">
    <property type="term" value="F:ATP binding"/>
    <property type="evidence" value="ECO:0007669"/>
    <property type="project" value="UniProtKB-KW"/>
</dbReference>
<name>A0A2Z6Q659_9GLOM</name>
<reference evidence="4 5" key="1">
    <citation type="submission" date="2017-11" db="EMBL/GenBank/DDBJ databases">
        <title>The genome of Rhizophagus clarus HR1 reveals common genetic basis of auxotrophy among arbuscular mycorrhizal fungi.</title>
        <authorList>
            <person name="Kobayashi Y."/>
        </authorList>
    </citation>
    <scope>NUCLEOTIDE SEQUENCE [LARGE SCALE GENOMIC DNA]</scope>
    <source>
        <strain evidence="4 5">HR1</strain>
    </source>
</reference>
<dbReference type="Gene3D" id="1.10.510.10">
    <property type="entry name" value="Transferase(Phosphotransferase) domain 1"/>
    <property type="match status" value="1"/>
</dbReference>
<dbReference type="EMBL" id="BEXD01000052">
    <property type="protein sequence ID" value="GBB83772.1"/>
    <property type="molecule type" value="Genomic_DNA"/>
</dbReference>
<dbReference type="PROSITE" id="PS00108">
    <property type="entry name" value="PROTEIN_KINASE_ST"/>
    <property type="match status" value="1"/>
</dbReference>
<proteinExistence type="predicted"/>
<organism evidence="4 5">
    <name type="scientific">Rhizophagus clarus</name>
    <dbReference type="NCBI Taxonomy" id="94130"/>
    <lineage>
        <taxon>Eukaryota</taxon>
        <taxon>Fungi</taxon>
        <taxon>Fungi incertae sedis</taxon>
        <taxon>Mucoromycota</taxon>
        <taxon>Glomeromycotina</taxon>
        <taxon>Glomeromycetes</taxon>
        <taxon>Glomerales</taxon>
        <taxon>Glomeraceae</taxon>
        <taxon>Rhizophagus</taxon>
    </lineage>
</organism>
<feature type="domain" description="Protein kinase" evidence="3">
    <location>
        <begin position="229"/>
        <end position="491"/>
    </location>
</feature>
<evidence type="ECO:0000313" key="5">
    <source>
        <dbReference type="Proteomes" id="UP000247702"/>
    </source>
</evidence>
<dbReference type="PROSITE" id="PS50011">
    <property type="entry name" value="PROTEIN_KINASE_DOM"/>
    <property type="match status" value="1"/>
</dbReference>
<keyword evidence="1" id="KW-0547">Nucleotide-binding</keyword>
<keyword evidence="2" id="KW-0067">ATP-binding</keyword>
<dbReference type="Pfam" id="PF00069">
    <property type="entry name" value="Pkinase"/>
    <property type="match status" value="1"/>
</dbReference>
<dbReference type="STRING" id="94130.A0A2Z6Q659"/>
<evidence type="ECO:0000259" key="3">
    <source>
        <dbReference type="PROSITE" id="PS50011"/>
    </source>
</evidence>
<dbReference type="InterPro" id="IPR000719">
    <property type="entry name" value="Prot_kinase_dom"/>
</dbReference>
<evidence type="ECO:0000256" key="1">
    <source>
        <dbReference type="ARBA" id="ARBA00022741"/>
    </source>
</evidence>
<dbReference type="AlphaFoldDB" id="A0A2Z6Q659"/>
<evidence type="ECO:0000313" key="4">
    <source>
        <dbReference type="EMBL" id="GBB83772.1"/>
    </source>
</evidence>
<dbReference type="PANTHER" id="PTHR48012:SF2">
    <property type="entry name" value="STERILE20-LIKE KINASE, ISOFORM B"/>
    <property type="match status" value="1"/>
</dbReference>
<dbReference type="InterPro" id="IPR001245">
    <property type="entry name" value="Ser-Thr/Tyr_kinase_cat_dom"/>
</dbReference>
<dbReference type="CDD" id="cd05122">
    <property type="entry name" value="PKc_STE"/>
    <property type="match status" value="1"/>
</dbReference>
<dbReference type="PRINTS" id="PR00109">
    <property type="entry name" value="TYRKINASE"/>
</dbReference>
<dbReference type="InterPro" id="IPR008271">
    <property type="entry name" value="Ser/Thr_kinase_AS"/>
</dbReference>
<dbReference type="SMART" id="SM00220">
    <property type="entry name" value="S_TKc"/>
    <property type="match status" value="1"/>
</dbReference>
<dbReference type="PANTHER" id="PTHR48012">
    <property type="entry name" value="STERILE20-LIKE KINASE, ISOFORM B-RELATED"/>
    <property type="match status" value="1"/>
</dbReference>
<evidence type="ECO:0000256" key="2">
    <source>
        <dbReference type="ARBA" id="ARBA00022840"/>
    </source>
</evidence>